<reference evidence="2" key="1">
    <citation type="submission" date="2021-12" db="EMBL/GenBank/DDBJ databases">
        <authorList>
            <person name="Zaccaron A."/>
            <person name="Stergiopoulos I."/>
        </authorList>
    </citation>
    <scope>NUCLEOTIDE SEQUENCE</scope>
    <source>
        <strain evidence="2">Race5_Kim</strain>
    </source>
</reference>
<accession>A0A9Q8LF98</accession>
<dbReference type="GeneID" id="71983857"/>
<organism evidence="2 3">
    <name type="scientific">Passalora fulva</name>
    <name type="common">Tomato leaf mold</name>
    <name type="synonym">Cladosporium fulvum</name>
    <dbReference type="NCBI Taxonomy" id="5499"/>
    <lineage>
        <taxon>Eukaryota</taxon>
        <taxon>Fungi</taxon>
        <taxon>Dikarya</taxon>
        <taxon>Ascomycota</taxon>
        <taxon>Pezizomycotina</taxon>
        <taxon>Dothideomycetes</taxon>
        <taxon>Dothideomycetidae</taxon>
        <taxon>Mycosphaerellales</taxon>
        <taxon>Mycosphaerellaceae</taxon>
        <taxon>Fulvia</taxon>
    </lineage>
</organism>
<evidence type="ECO:0000313" key="3">
    <source>
        <dbReference type="Proteomes" id="UP000756132"/>
    </source>
</evidence>
<dbReference type="RefSeq" id="XP_047760738.1">
    <property type="nucleotide sequence ID" value="XM_047903127.1"/>
</dbReference>
<dbReference type="AlphaFoldDB" id="A0A9Q8LF98"/>
<keyword evidence="3" id="KW-1185">Reference proteome</keyword>
<evidence type="ECO:0000313" key="2">
    <source>
        <dbReference type="EMBL" id="UJO16372.1"/>
    </source>
</evidence>
<sequence>MAPSRKRKGNTTAGGNNKRAKNAKRSDRSSVTMPSSPMLRTSTSTEQLLPPKLGTLPIEILEQIVEDMSLEDQVHFASAAIEGGYIHIVDTLIAINVEVILIILRQIGGFPQLPAFANEPLTISGCLMTIEGRTNMDRPSATSLAQLGITDLTATYSTLFQAIGTDPAQVDATTVYHPRQAEHTQLRRLRANDELVRYCQDGGKGRILLWPLRLFVDIDALPQVDDICRKCFARSPFGTRHYPFLYCDECLETRFEGNELIRFADVDHFMAPVKKDPTPTFARALDHPWLCLIGNKNTRRMPGQPGPGPWITRDHLPFLFRMRCNANLPEGVIGPVIKLECLLPSRAMDNALIKRYDACMICINNAQEVIGTQERALPLPPWHPVGHPRRVQRTSRGRIGVHDMVRMRGMRRKEWFEAAFEAAATSYDWWHATKQRRAAWNRARWSSVTRMDIEAIGRP</sequence>
<evidence type="ECO:0000256" key="1">
    <source>
        <dbReference type="SAM" id="MobiDB-lite"/>
    </source>
</evidence>
<proteinExistence type="predicted"/>
<dbReference type="KEGG" id="ffu:CLAFUR5_03979"/>
<protein>
    <submittedName>
        <fullName evidence="2">Uncharacterized protein</fullName>
    </submittedName>
</protein>
<name>A0A9Q8LF98_PASFU</name>
<gene>
    <name evidence="2" type="ORF">CLAFUR5_03979</name>
</gene>
<dbReference type="Proteomes" id="UP000756132">
    <property type="component" value="Chromosome 4"/>
</dbReference>
<feature type="region of interest" description="Disordered" evidence="1">
    <location>
        <begin position="1"/>
        <end position="45"/>
    </location>
</feature>
<feature type="compositionally biased region" description="Polar residues" evidence="1">
    <location>
        <begin position="29"/>
        <end position="45"/>
    </location>
</feature>
<dbReference type="EMBL" id="CP090166">
    <property type="protein sequence ID" value="UJO16372.1"/>
    <property type="molecule type" value="Genomic_DNA"/>
</dbReference>
<reference evidence="2" key="2">
    <citation type="journal article" date="2022" name="Microb. Genom.">
        <title>A chromosome-scale genome assembly of the tomato pathogen Cladosporium fulvum reveals a compartmentalized genome architecture and the presence of a dispensable chromosome.</title>
        <authorList>
            <person name="Zaccaron A.Z."/>
            <person name="Chen L.H."/>
            <person name="Samaras A."/>
            <person name="Stergiopoulos I."/>
        </authorList>
    </citation>
    <scope>NUCLEOTIDE SEQUENCE</scope>
    <source>
        <strain evidence="2">Race5_Kim</strain>
    </source>
</reference>